<dbReference type="SUPFAM" id="SSF81321">
    <property type="entry name" value="Family A G protein-coupled receptor-like"/>
    <property type="match status" value="1"/>
</dbReference>
<keyword evidence="5 9" id="KW-0472">Membrane</keyword>
<organism evidence="11 12">
    <name type="scientific">Lottia gigantea</name>
    <name type="common">Giant owl limpet</name>
    <dbReference type="NCBI Taxonomy" id="225164"/>
    <lineage>
        <taxon>Eukaryota</taxon>
        <taxon>Metazoa</taxon>
        <taxon>Spiralia</taxon>
        <taxon>Lophotrochozoa</taxon>
        <taxon>Mollusca</taxon>
        <taxon>Gastropoda</taxon>
        <taxon>Patellogastropoda</taxon>
        <taxon>Lottioidea</taxon>
        <taxon>Lottiidae</taxon>
        <taxon>Lottia</taxon>
    </lineage>
</organism>
<feature type="non-terminal residue" evidence="11">
    <location>
        <position position="1"/>
    </location>
</feature>
<feature type="transmembrane region" description="Helical" evidence="9">
    <location>
        <begin position="58"/>
        <end position="78"/>
    </location>
</feature>
<evidence type="ECO:0000256" key="8">
    <source>
        <dbReference type="RuleBase" id="RU000688"/>
    </source>
</evidence>
<evidence type="ECO:0000256" key="5">
    <source>
        <dbReference type="ARBA" id="ARBA00023136"/>
    </source>
</evidence>
<feature type="transmembrane region" description="Helical" evidence="9">
    <location>
        <begin position="98"/>
        <end position="116"/>
    </location>
</feature>
<evidence type="ECO:0000256" key="7">
    <source>
        <dbReference type="ARBA" id="ARBA00023224"/>
    </source>
</evidence>
<feature type="transmembrane region" description="Helical" evidence="9">
    <location>
        <begin position="266"/>
        <end position="284"/>
    </location>
</feature>
<keyword evidence="6 8" id="KW-0675">Receptor</keyword>
<name>V4A6V8_LOTGI</name>
<dbReference type="RefSeq" id="XP_009056848.1">
    <property type="nucleotide sequence ID" value="XM_009058600.1"/>
</dbReference>
<dbReference type="PROSITE" id="PS00237">
    <property type="entry name" value="G_PROTEIN_RECEP_F1_1"/>
    <property type="match status" value="1"/>
</dbReference>
<dbReference type="Pfam" id="PF00001">
    <property type="entry name" value="7tm_1"/>
    <property type="match status" value="1"/>
</dbReference>
<accession>V4A6V8</accession>
<dbReference type="PANTHER" id="PTHR45695:SF15">
    <property type="entry name" value="OPSIN RH2"/>
    <property type="match status" value="1"/>
</dbReference>
<dbReference type="PROSITE" id="PS50262">
    <property type="entry name" value="G_PROTEIN_RECEP_F1_2"/>
    <property type="match status" value="1"/>
</dbReference>
<dbReference type="EMBL" id="KB202094">
    <property type="protein sequence ID" value="ESO92447.1"/>
    <property type="molecule type" value="Genomic_DNA"/>
</dbReference>
<dbReference type="GeneID" id="20251218"/>
<feature type="transmembrane region" description="Helical" evidence="9">
    <location>
        <begin position="137"/>
        <end position="160"/>
    </location>
</feature>
<keyword evidence="12" id="KW-1185">Reference proteome</keyword>
<reference evidence="11 12" key="1">
    <citation type="journal article" date="2013" name="Nature">
        <title>Insights into bilaterian evolution from three spiralian genomes.</title>
        <authorList>
            <person name="Simakov O."/>
            <person name="Marletaz F."/>
            <person name="Cho S.J."/>
            <person name="Edsinger-Gonzales E."/>
            <person name="Havlak P."/>
            <person name="Hellsten U."/>
            <person name="Kuo D.H."/>
            <person name="Larsson T."/>
            <person name="Lv J."/>
            <person name="Arendt D."/>
            <person name="Savage R."/>
            <person name="Osoegawa K."/>
            <person name="de Jong P."/>
            <person name="Grimwood J."/>
            <person name="Chapman J.A."/>
            <person name="Shapiro H."/>
            <person name="Aerts A."/>
            <person name="Otillar R.P."/>
            <person name="Terry A.Y."/>
            <person name="Boore J.L."/>
            <person name="Grigoriev I.V."/>
            <person name="Lindberg D.R."/>
            <person name="Seaver E.C."/>
            <person name="Weisblat D.A."/>
            <person name="Putnam N.H."/>
            <person name="Rokhsar D.S."/>
        </authorList>
    </citation>
    <scope>NUCLEOTIDE SEQUENCE [LARGE SCALE GENOMIC DNA]</scope>
</reference>
<dbReference type="OMA" id="NIIICIW"/>
<feature type="domain" description="G-protein coupled receptors family 1 profile" evidence="10">
    <location>
        <begin position="37"/>
        <end position="326"/>
    </location>
</feature>
<dbReference type="Proteomes" id="UP000030746">
    <property type="component" value="Unassembled WGS sequence"/>
</dbReference>
<dbReference type="PANTHER" id="PTHR45695">
    <property type="entry name" value="LEUCOKININ RECEPTOR-RELATED"/>
    <property type="match status" value="1"/>
</dbReference>
<keyword evidence="2 8" id="KW-0812">Transmembrane</keyword>
<dbReference type="STRING" id="225164.V4A6V8"/>
<comment type="similarity">
    <text evidence="8">Belongs to the G-protein coupled receptor 1 family.</text>
</comment>
<keyword evidence="7 8" id="KW-0807">Transducer</keyword>
<feature type="transmembrane region" description="Helical" evidence="9">
    <location>
        <begin position="21"/>
        <end position="46"/>
    </location>
</feature>
<gene>
    <name evidence="11" type="ORF">LOTGIDRAFT_52425</name>
</gene>
<dbReference type="OrthoDB" id="5987936at2759"/>
<dbReference type="GO" id="GO:0007631">
    <property type="term" value="P:feeding behavior"/>
    <property type="evidence" value="ECO:0007669"/>
    <property type="project" value="InterPro"/>
</dbReference>
<dbReference type="InterPro" id="IPR000204">
    <property type="entry name" value="Orexin_rcpt"/>
</dbReference>
<evidence type="ECO:0000256" key="9">
    <source>
        <dbReference type="SAM" id="Phobius"/>
    </source>
</evidence>
<keyword evidence="3 9" id="KW-1133">Transmembrane helix</keyword>
<evidence type="ECO:0000259" key="10">
    <source>
        <dbReference type="PROSITE" id="PS50262"/>
    </source>
</evidence>
<dbReference type="Gene3D" id="1.20.1070.10">
    <property type="entry name" value="Rhodopsin 7-helix transmembrane proteins"/>
    <property type="match status" value="1"/>
</dbReference>
<dbReference type="PRINTS" id="PR00237">
    <property type="entry name" value="GPCRRHODOPSN"/>
</dbReference>
<dbReference type="AlphaFoldDB" id="V4A6V8"/>
<evidence type="ECO:0000256" key="4">
    <source>
        <dbReference type="ARBA" id="ARBA00023040"/>
    </source>
</evidence>
<feature type="non-terminal residue" evidence="11">
    <location>
        <position position="333"/>
    </location>
</feature>
<protein>
    <recommendedName>
        <fullName evidence="10">G-protein coupled receptors family 1 profile domain-containing protein</fullName>
    </recommendedName>
</protein>
<feature type="transmembrane region" description="Helical" evidence="9">
    <location>
        <begin position="187"/>
        <end position="216"/>
    </location>
</feature>
<dbReference type="HOGENOM" id="CLU_009579_6_3_1"/>
<sequence length="333" mass="38384">YDLEDYEEYLNNHITPSWAEWIFVVIYFLTFIMGLVGNSLVVFAVWKNHSMRTVTNVFIVNLAIGDFLVISLCLPPTLVQDITFTWFLGLTMCKLLLFLQNLSVSVSVLTLSAISIERWYAICHPLRFKSTLSRARNMIIIIWIVSAGAALPELVVAQTYPYVYKPPFTSFLLTSCRPSWDPWVQSIYQTALMIVMYLFPLTLMALTYANIAYVLWRKEIPGEIRKYELSFLLTSASLLFSPNRAIRKPSITLSMIKNKLQSRRRAAKMLITIVVVFALCYLPVHLLNMLRYFGVLVDLDEEKATLQSLASHWLPYLNSSINPVIYNFMSGRW</sequence>
<keyword evidence="4 8" id="KW-0297">G-protein coupled receptor</keyword>
<evidence type="ECO:0000256" key="6">
    <source>
        <dbReference type="ARBA" id="ARBA00023170"/>
    </source>
</evidence>
<evidence type="ECO:0000256" key="1">
    <source>
        <dbReference type="ARBA" id="ARBA00004141"/>
    </source>
</evidence>
<dbReference type="InterPro" id="IPR017452">
    <property type="entry name" value="GPCR_Rhodpsn_7TM"/>
</dbReference>
<dbReference type="KEGG" id="lgi:LOTGIDRAFT_52425"/>
<evidence type="ECO:0000256" key="3">
    <source>
        <dbReference type="ARBA" id="ARBA00022989"/>
    </source>
</evidence>
<dbReference type="PRINTS" id="PR01064">
    <property type="entry name" value="OREXINR"/>
</dbReference>
<dbReference type="InterPro" id="IPR000276">
    <property type="entry name" value="GPCR_Rhodpsn"/>
</dbReference>
<dbReference type="GO" id="GO:0016499">
    <property type="term" value="F:orexin receptor activity"/>
    <property type="evidence" value="ECO:0007669"/>
    <property type="project" value="InterPro"/>
</dbReference>
<proteinExistence type="inferred from homology"/>
<evidence type="ECO:0000313" key="11">
    <source>
        <dbReference type="EMBL" id="ESO92447.1"/>
    </source>
</evidence>
<dbReference type="GO" id="GO:0005886">
    <property type="term" value="C:plasma membrane"/>
    <property type="evidence" value="ECO:0007669"/>
    <property type="project" value="TreeGrafter"/>
</dbReference>
<evidence type="ECO:0000313" key="12">
    <source>
        <dbReference type="Proteomes" id="UP000030746"/>
    </source>
</evidence>
<evidence type="ECO:0000256" key="2">
    <source>
        <dbReference type="ARBA" id="ARBA00022692"/>
    </source>
</evidence>
<comment type="subcellular location">
    <subcellularLocation>
        <location evidence="1">Membrane</location>
        <topology evidence="1">Multi-pass membrane protein</topology>
    </subcellularLocation>
</comment>
<dbReference type="CTD" id="20251218"/>